<dbReference type="InterPro" id="IPR036438">
    <property type="entry name" value="Insulin-like_sf"/>
</dbReference>
<dbReference type="OrthoDB" id="10019596at2759"/>
<gene>
    <name evidence="6" type="ORF">DCHRY22_LOCUS486</name>
</gene>
<sequence length="99" mass="11371">MKLLVFMTAVVLAAATSRTDDGPRVFCGRALAEARVLYCFGSKITDHLKRVEKHDLQTSKFYSWPWMAVRFYSLRKRIPGLVDECCLKPCYVSQLLSYC</sequence>
<dbReference type="Proteomes" id="UP000789524">
    <property type="component" value="Unassembled WGS sequence"/>
</dbReference>
<feature type="signal peptide" evidence="4">
    <location>
        <begin position="1"/>
        <end position="15"/>
    </location>
</feature>
<evidence type="ECO:0000313" key="7">
    <source>
        <dbReference type="Proteomes" id="UP000789524"/>
    </source>
</evidence>
<dbReference type="Gene3D" id="1.10.100.10">
    <property type="entry name" value="Insulin-like"/>
    <property type="match status" value="1"/>
</dbReference>
<dbReference type="InterPro" id="IPR016179">
    <property type="entry name" value="Insulin-like"/>
</dbReference>
<dbReference type="AlphaFoldDB" id="A0A8J2Q5C8"/>
<comment type="caution">
    <text evidence="6">The sequence shown here is derived from an EMBL/GenBank/DDBJ whole genome shotgun (WGS) entry which is preliminary data.</text>
</comment>
<accession>A0A8J2Q5C8</accession>
<dbReference type="EMBL" id="CAKASE010000043">
    <property type="protein sequence ID" value="CAG9558333.1"/>
    <property type="molecule type" value="Genomic_DNA"/>
</dbReference>
<dbReference type="InterPro" id="IPR022352">
    <property type="entry name" value="Ins/IGF/rlx"/>
</dbReference>
<evidence type="ECO:0000256" key="1">
    <source>
        <dbReference type="ARBA" id="ARBA00009034"/>
    </source>
</evidence>
<dbReference type="SMART" id="SM00078">
    <property type="entry name" value="IlGF"/>
    <property type="match status" value="1"/>
</dbReference>
<name>A0A8J2Q5C8_9NEOP</name>
<keyword evidence="3 4" id="KW-0732">Signal</keyword>
<keyword evidence="2" id="KW-0165">Cleavage on pair of basic residues</keyword>
<feature type="chain" id="PRO_5035279803" evidence="4">
    <location>
        <begin position="16"/>
        <end position="99"/>
    </location>
</feature>
<dbReference type="Pfam" id="PF00049">
    <property type="entry name" value="Insulin"/>
    <property type="match status" value="1"/>
</dbReference>
<evidence type="ECO:0000256" key="4">
    <source>
        <dbReference type="SAM" id="SignalP"/>
    </source>
</evidence>
<feature type="domain" description="Insulin-like" evidence="5">
    <location>
        <begin position="24"/>
        <end position="99"/>
    </location>
</feature>
<evidence type="ECO:0000256" key="3">
    <source>
        <dbReference type="ARBA" id="ARBA00022729"/>
    </source>
</evidence>
<evidence type="ECO:0000313" key="6">
    <source>
        <dbReference type="EMBL" id="CAG9558333.1"/>
    </source>
</evidence>
<reference evidence="6" key="1">
    <citation type="submission" date="2021-09" db="EMBL/GenBank/DDBJ databases">
        <authorList>
            <person name="Martin H S."/>
        </authorList>
    </citation>
    <scope>NUCLEOTIDE SEQUENCE</scope>
</reference>
<evidence type="ECO:0000259" key="5">
    <source>
        <dbReference type="SMART" id="SM00078"/>
    </source>
</evidence>
<organism evidence="6 7">
    <name type="scientific">Danaus chrysippus</name>
    <name type="common">African queen</name>
    <dbReference type="NCBI Taxonomy" id="151541"/>
    <lineage>
        <taxon>Eukaryota</taxon>
        <taxon>Metazoa</taxon>
        <taxon>Ecdysozoa</taxon>
        <taxon>Arthropoda</taxon>
        <taxon>Hexapoda</taxon>
        <taxon>Insecta</taxon>
        <taxon>Pterygota</taxon>
        <taxon>Neoptera</taxon>
        <taxon>Endopterygota</taxon>
        <taxon>Lepidoptera</taxon>
        <taxon>Glossata</taxon>
        <taxon>Ditrysia</taxon>
        <taxon>Papilionoidea</taxon>
        <taxon>Nymphalidae</taxon>
        <taxon>Danainae</taxon>
        <taxon>Danaini</taxon>
        <taxon>Danaina</taxon>
        <taxon>Danaus</taxon>
        <taxon>Anosia</taxon>
    </lineage>
</organism>
<dbReference type="GO" id="GO:0005179">
    <property type="term" value="F:hormone activity"/>
    <property type="evidence" value="ECO:0007669"/>
    <property type="project" value="InterPro"/>
</dbReference>
<protein>
    <submittedName>
        <fullName evidence="6">(African queen) hypothetical protein</fullName>
    </submittedName>
</protein>
<comment type="similarity">
    <text evidence="1">Belongs to the insulin family.</text>
</comment>
<evidence type="ECO:0000256" key="2">
    <source>
        <dbReference type="ARBA" id="ARBA00022685"/>
    </source>
</evidence>
<dbReference type="GO" id="GO:0005576">
    <property type="term" value="C:extracellular region"/>
    <property type="evidence" value="ECO:0007669"/>
    <property type="project" value="InterPro"/>
</dbReference>
<proteinExistence type="inferred from homology"/>
<keyword evidence="7" id="KW-1185">Reference proteome</keyword>
<dbReference type="SUPFAM" id="SSF56994">
    <property type="entry name" value="Insulin-like"/>
    <property type="match status" value="1"/>
</dbReference>
<dbReference type="PRINTS" id="PR00276">
    <property type="entry name" value="INSULINFAMLY"/>
</dbReference>